<name>A0A8J6XBZ1_9CYAN</name>
<feature type="compositionally biased region" description="Basic and acidic residues" evidence="1">
    <location>
        <begin position="130"/>
        <end position="141"/>
    </location>
</feature>
<reference evidence="2" key="1">
    <citation type="submission" date="2020-09" db="EMBL/GenBank/DDBJ databases">
        <title>Iningainema tapete sp. nov. (Scytonemataceae, Cyanobacteria) from greenhouses in central Florida (USA) produces two types of nodularin with biosynthetic potential for microcystin-LR and anabaenopeptins.</title>
        <authorList>
            <person name="Berthold D.E."/>
            <person name="Lefler F.W."/>
            <person name="Huang I.-S."/>
            <person name="Abdulla H."/>
            <person name="Zimba P.V."/>
            <person name="Laughinghouse H.D. IV."/>
        </authorList>
    </citation>
    <scope>NUCLEOTIDE SEQUENCE</scope>
    <source>
        <strain evidence="2">BLCCT55</strain>
    </source>
</reference>
<dbReference type="Proteomes" id="UP000629098">
    <property type="component" value="Unassembled WGS sequence"/>
</dbReference>
<keyword evidence="3" id="KW-1185">Reference proteome</keyword>
<dbReference type="EMBL" id="JACXAE010000034">
    <property type="protein sequence ID" value="MBD2772044.1"/>
    <property type="molecule type" value="Genomic_DNA"/>
</dbReference>
<sequence>MINSICTTTIKTINQTHDSSGSLIVFGVMEFHYRSKEGSTADEIPYRSKGAPAVIINELGEATLGTAIGFIDLQTDDRGTYKEKIATFVIRQFAPSSANPSEQGLNSKVQKPETPDFAKELVEANDSVADENKDQADDIPF</sequence>
<dbReference type="AlphaFoldDB" id="A0A8J6XBZ1"/>
<dbReference type="RefSeq" id="WP_190826333.1">
    <property type="nucleotide sequence ID" value="NZ_CAWPPI010000034.1"/>
</dbReference>
<proteinExistence type="predicted"/>
<gene>
    <name evidence="2" type="ORF">ICL16_08060</name>
</gene>
<organism evidence="2 3">
    <name type="scientific">Iningainema tapete BLCC-T55</name>
    <dbReference type="NCBI Taxonomy" id="2748662"/>
    <lineage>
        <taxon>Bacteria</taxon>
        <taxon>Bacillati</taxon>
        <taxon>Cyanobacteriota</taxon>
        <taxon>Cyanophyceae</taxon>
        <taxon>Nostocales</taxon>
        <taxon>Scytonemataceae</taxon>
        <taxon>Iningainema tapete</taxon>
    </lineage>
</organism>
<feature type="compositionally biased region" description="Basic and acidic residues" evidence="1">
    <location>
        <begin position="110"/>
        <end position="122"/>
    </location>
</feature>
<evidence type="ECO:0000256" key="1">
    <source>
        <dbReference type="SAM" id="MobiDB-lite"/>
    </source>
</evidence>
<feature type="compositionally biased region" description="Polar residues" evidence="1">
    <location>
        <begin position="96"/>
        <end position="109"/>
    </location>
</feature>
<comment type="caution">
    <text evidence="2">The sequence shown here is derived from an EMBL/GenBank/DDBJ whole genome shotgun (WGS) entry which is preliminary data.</text>
</comment>
<evidence type="ECO:0000313" key="2">
    <source>
        <dbReference type="EMBL" id="MBD2772044.1"/>
    </source>
</evidence>
<protein>
    <submittedName>
        <fullName evidence="2">Uncharacterized protein</fullName>
    </submittedName>
</protein>
<feature type="region of interest" description="Disordered" evidence="1">
    <location>
        <begin position="96"/>
        <end position="141"/>
    </location>
</feature>
<evidence type="ECO:0000313" key="3">
    <source>
        <dbReference type="Proteomes" id="UP000629098"/>
    </source>
</evidence>
<accession>A0A8J6XBZ1</accession>